<evidence type="ECO:0000313" key="4">
    <source>
        <dbReference type="WBParaSite" id="DME_0000008701-mRNA-1"/>
    </source>
</evidence>
<evidence type="ECO:0000313" key="1">
    <source>
        <dbReference type="EMBL" id="VDN54474.1"/>
    </source>
</evidence>
<name>A0A0N4U0K3_DRAME</name>
<dbReference type="SUPFAM" id="SSF101898">
    <property type="entry name" value="NHL repeat"/>
    <property type="match status" value="1"/>
</dbReference>
<dbReference type="Gene3D" id="2.120.10.30">
    <property type="entry name" value="TolB, C-terminal domain"/>
    <property type="match status" value="1"/>
</dbReference>
<protein>
    <submittedName>
        <fullName evidence="4">Two component regulator propeller</fullName>
    </submittedName>
</protein>
<dbReference type="Proteomes" id="UP000038040">
    <property type="component" value="Unplaced"/>
</dbReference>
<dbReference type="STRING" id="318479.A0A0N4U0K3"/>
<evidence type="ECO:0000313" key="3">
    <source>
        <dbReference type="Proteomes" id="UP000274756"/>
    </source>
</evidence>
<sequence>ICIHLIFSLCIDDESNIWVAAKGGLFKFDRDGKKVLFERKNPFPKKISPYCQVLYCRGKIIFAFADDKAALTELRILNLSGEILSEQFIDGKVQSLTISNNGKFFITKQLQGEDSIIYMSHIDRPINWEEMISEDEFVFQAICAVDSNTLLAATCTIPVNMYSNKQKIIKTFCESGKENGQIYFPRSIQRYKDGVLVLDKTGRIQRFNLDGKFISISAQIDAYLGNGFIVEEDQAIIACSGIVLDKDNKTICDDWLEKIKLDGSKWTPADLKS</sequence>
<dbReference type="EMBL" id="UYYG01001150">
    <property type="protein sequence ID" value="VDN54474.1"/>
    <property type="molecule type" value="Genomic_DNA"/>
</dbReference>
<dbReference type="WBParaSite" id="DME_0000008701-mRNA-1">
    <property type="protein sequence ID" value="DME_0000008701-mRNA-1"/>
    <property type="gene ID" value="DME_0000008701"/>
</dbReference>
<dbReference type="InterPro" id="IPR011042">
    <property type="entry name" value="6-blade_b-propeller_TolB-like"/>
</dbReference>
<proteinExistence type="predicted"/>
<evidence type="ECO:0000313" key="2">
    <source>
        <dbReference type="Proteomes" id="UP000038040"/>
    </source>
</evidence>
<dbReference type="AlphaFoldDB" id="A0A0N4U0K3"/>
<gene>
    <name evidence="1" type="ORF">DME_LOCUS4447</name>
</gene>
<keyword evidence="3" id="KW-1185">Reference proteome</keyword>
<reference evidence="4" key="1">
    <citation type="submission" date="2017-02" db="UniProtKB">
        <authorList>
            <consortium name="WormBaseParasite"/>
        </authorList>
    </citation>
    <scope>IDENTIFICATION</scope>
</reference>
<reference evidence="1 3" key="2">
    <citation type="submission" date="2018-11" db="EMBL/GenBank/DDBJ databases">
        <authorList>
            <consortium name="Pathogen Informatics"/>
        </authorList>
    </citation>
    <scope>NUCLEOTIDE SEQUENCE [LARGE SCALE GENOMIC DNA]</scope>
</reference>
<organism evidence="2 4">
    <name type="scientific">Dracunculus medinensis</name>
    <name type="common">Guinea worm</name>
    <dbReference type="NCBI Taxonomy" id="318479"/>
    <lineage>
        <taxon>Eukaryota</taxon>
        <taxon>Metazoa</taxon>
        <taxon>Ecdysozoa</taxon>
        <taxon>Nematoda</taxon>
        <taxon>Chromadorea</taxon>
        <taxon>Rhabditida</taxon>
        <taxon>Spirurina</taxon>
        <taxon>Dracunculoidea</taxon>
        <taxon>Dracunculidae</taxon>
        <taxon>Dracunculus</taxon>
    </lineage>
</organism>
<accession>A0A0N4U0K3</accession>
<dbReference type="OrthoDB" id="5837159at2759"/>
<dbReference type="Proteomes" id="UP000274756">
    <property type="component" value="Unassembled WGS sequence"/>
</dbReference>